<dbReference type="EMBL" id="CP002042">
    <property type="protein sequence ID" value="ADH63786.1"/>
    <property type="molecule type" value="Genomic_DNA"/>
</dbReference>
<evidence type="ECO:0000259" key="2">
    <source>
        <dbReference type="Pfam" id="PF17289"/>
    </source>
</evidence>
<dbReference type="RefSeq" id="WP_013158342.1">
    <property type="nucleotide sequence ID" value="NC_014212.1"/>
</dbReference>
<keyword evidence="1" id="KW-1188">Viral release from host cell</keyword>
<dbReference type="InterPro" id="IPR035421">
    <property type="entry name" value="Terminase_6C"/>
</dbReference>
<gene>
    <name evidence="3" type="ordered locus">Mesil_1911</name>
</gene>
<dbReference type="OrthoDB" id="5827905at2"/>
<organism evidence="3 4">
    <name type="scientific">Allomeiothermus silvanus (strain ATCC 700542 / DSM 9946 / NBRC 106475 / NCIMB 13440 / VI-R2)</name>
    <name type="common">Thermus silvanus</name>
    <dbReference type="NCBI Taxonomy" id="526227"/>
    <lineage>
        <taxon>Bacteria</taxon>
        <taxon>Thermotogati</taxon>
        <taxon>Deinococcota</taxon>
        <taxon>Deinococci</taxon>
        <taxon>Thermales</taxon>
        <taxon>Thermaceae</taxon>
        <taxon>Allomeiothermus</taxon>
    </lineage>
</organism>
<evidence type="ECO:0000256" key="1">
    <source>
        <dbReference type="ARBA" id="ARBA00022612"/>
    </source>
</evidence>
<protein>
    <recommendedName>
        <fullName evidence="2">Terminase large subunit gp17-like C-terminal domain-containing protein</fullName>
    </recommendedName>
</protein>
<proteinExistence type="predicted"/>
<evidence type="ECO:0000313" key="3">
    <source>
        <dbReference type="EMBL" id="ADH63786.1"/>
    </source>
</evidence>
<reference evidence="3 4" key="1">
    <citation type="journal article" date="2010" name="Stand. Genomic Sci.">
        <title>Complete genome sequence of Meiothermus silvanus type strain (VI-R2).</title>
        <authorList>
            <person name="Sikorski J."/>
            <person name="Tindall B.J."/>
            <person name="Lowry S."/>
            <person name="Lucas S."/>
            <person name="Nolan M."/>
            <person name="Copeland A."/>
            <person name="Glavina Del Rio T."/>
            <person name="Tice H."/>
            <person name="Cheng J.F."/>
            <person name="Han C."/>
            <person name="Pitluck S."/>
            <person name="Liolios K."/>
            <person name="Ivanova N."/>
            <person name="Mavromatis K."/>
            <person name="Mikhailova N."/>
            <person name="Pati A."/>
            <person name="Goodwin L."/>
            <person name="Chen A."/>
            <person name="Palaniappan K."/>
            <person name="Land M."/>
            <person name="Hauser L."/>
            <person name="Chang Y.J."/>
            <person name="Jeffries C.D."/>
            <person name="Rohde M."/>
            <person name="Goker M."/>
            <person name="Woyke T."/>
            <person name="Bristow J."/>
            <person name="Eisen J.A."/>
            <person name="Markowitz V."/>
            <person name="Hugenholtz P."/>
            <person name="Kyrpides N.C."/>
            <person name="Klenk H.P."/>
            <person name="Lapidus A."/>
        </authorList>
    </citation>
    <scope>NUCLEOTIDE SEQUENCE [LARGE SCALE GENOMIC DNA]</scope>
    <source>
        <strain evidence="4">ATCC 700542 / DSM 9946 / VI-R2</strain>
    </source>
</reference>
<dbReference type="KEGG" id="msv:Mesil_1911"/>
<sequence>MDWPNTGLLLPYQRAWIEDQSRFKIGLWSRQVGKSFAASLEAVLDCVAHPRSLWVFLSRGERQSKELAEKAQRHLEAIQVVAEMYDEPFDAESTQTVIRLPNGSRIISLPANPDTARGYSGNVLLDEFALHKDSREIWGALYPTITRSKRYRLRVLSTPKGQQGKFYEIWQPEPGGDLWSRHRVDIYDAVQQGLEVDPEELRKGLKDPVLWQQEYLLEFVDEASAWLPYELITSCESSQARTDGALEGDLYLGMDIGRHRDLSVIWVAERVGDVLWTRRVIWLERTPFATQREVLYSLLPQVRRACIDASGLGMQLAEEAQSRFGSRVEPVMFTRAVKEDLAVTLRRKFEDRLIRIPPDDRIRESLHAVRRITTSAGHIRFDADRDDAGHADEFWAAALMAHAAASPSGPITFERVGWGRMSQKGAW</sequence>
<dbReference type="InterPro" id="IPR027417">
    <property type="entry name" value="P-loop_NTPase"/>
</dbReference>
<feature type="domain" description="Terminase large subunit gp17-like C-terminal" evidence="2">
    <location>
        <begin position="253"/>
        <end position="399"/>
    </location>
</feature>
<accession>D7BGH0</accession>
<name>D7BGH0_ALLS1</name>
<dbReference type="HOGENOM" id="CLU_030701_1_0_0"/>
<dbReference type="STRING" id="526227.Mesil_1911"/>
<dbReference type="Pfam" id="PF17289">
    <property type="entry name" value="Terminase_6C"/>
    <property type="match status" value="1"/>
</dbReference>
<dbReference type="eggNOG" id="COG4373">
    <property type="taxonomic scope" value="Bacteria"/>
</dbReference>
<dbReference type="Gene3D" id="3.30.420.240">
    <property type="match status" value="1"/>
</dbReference>
<dbReference type="Gene3D" id="3.40.50.300">
    <property type="entry name" value="P-loop containing nucleotide triphosphate hydrolases"/>
    <property type="match status" value="1"/>
</dbReference>
<evidence type="ECO:0000313" key="4">
    <source>
        <dbReference type="Proteomes" id="UP000001916"/>
    </source>
</evidence>
<dbReference type="Proteomes" id="UP000001916">
    <property type="component" value="Chromosome"/>
</dbReference>
<dbReference type="AlphaFoldDB" id="D7BGH0"/>
<keyword evidence="4" id="KW-1185">Reference proteome</keyword>
<dbReference type="Pfam" id="PF03237">
    <property type="entry name" value="Terminase_6N"/>
    <property type="match status" value="1"/>
</dbReference>